<comment type="similarity">
    <text evidence="7">Belongs to the TatC family.</text>
</comment>
<dbReference type="PANTHER" id="PTHR30371">
    <property type="entry name" value="SEC-INDEPENDENT PROTEIN TRANSLOCASE PROTEIN TATC"/>
    <property type="match status" value="1"/>
</dbReference>
<name>A0A919IIT8_9ACTN</name>
<dbReference type="Proteomes" id="UP000619479">
    <property type="component" value="Unassembled WGS sequence"/>
</dbReference>
<keyword evidence="7" id="KW-0813">Transport</keyword>
<dbReference type="InterPro" id="IPR002033">
    <property type="entry name" value="TatC"/>
</dbReference>
<evidence type="ECO:0000256" key="4">
    <source>
        <dbReference type="ARBA" id="ARBA00022989"/>
    </source>
</evidence>
<gene>
    <name evidence="7 9" type="primary">tatC</name>
    <name evidence="9" type="ORF">Acy02nite_05910</name>
</gene>
<evidence type="ECO:0000256" key="8">
    <source>
        <dbReference type="SAM" id="MobiDB-lite"/>
    </source>
</evidence>
<proteinExistence type="inferred from homology"/>
<evidence type="ECO:0000256" key="2">
    <source>
        <dbReference type="ARBA" id="ARBA00022692"/>
    </source>
</evidence>
<dbReference type="NCBIfam" id="TIGR00945">
    <property type="entry name" value="tatC"/>
    <property type="match status" value="1"/>
</dbReference>
<feature type="transmembrane region" description="Helical" evidence="7">
    <location>
        <begin position="132"/>
        <end position="154"/>
    </location>
</feature>
<keyword evidence="10" id="KW-1185">Reference proteome</keyword>
<sequence length="322" mass="35213">MASLSLRRNKGPSKFEQASDGSMTLIEHVRELRNRLFIASIGVVLGLIVGFIVSDWVFDLLSGPYCNLDTSWVLNNNGVAECKYLTLAATDGLIIKLKIALWVGLILGAPVWLYQLWAFVAPGLHRHERRWAYVFVGIAAPLFAGGAVLAYFVVQHSLQFIMDAGVLQGSQQLEVTAYIGFVTTMILLFGVAFEFPLILLMLNFTGVVTAKRLLSWWRVVVFLCFAFAAVATPDPGPFGMALLASCMALLYFVAIGVAFLNDRRKGVGKEIYAGLNDDEVSTLEEERVPVGASDPIGAPTPVEAPAPVASPRPIERRFDDMT</sequence>
<dbReference type="EMBL" id="BOMH01000004">
    <property type="protein sequence ID" value="GID62710.1"/>
    <property type="molecule type" value="Genomic_DNA"/>
</dbReference>
<feature type="transmembrane region" description="Helical" evidence="7">
    <location>
        <begin position="99"/>
        <end position="120"/>
    </location>
</feature>
<keyword evidence="6 7" id="KW-0472">Membrane</keyword>
<evidence type="ECO:0000256" key="3">
    <source>
        <dbReference type="ARBA" id="ARBA00022927"/>
    </source>
</evidence>
<dbReference type="HAMAP" id="MF_00902">
    <property type="entry name" value="TatC"/>
    <property type="match status" value="1"/>
</dbReference>
<evidence type="ECO:0000313" key="9">
    <source>
        <dbReference type="EMBL" id="GID62710.1"/>
    </source>
</evidence>
<feature type="region of interest" description="Disordered" evidence="8">
    <location>
        <begin position="286"/>
        <end position="322"/>
    </location>
</feature>
<evidence type="ECO:0000256" key="7">
    <source>
        <dbReference type="HAMAP-Rule" id="MF_00902"/>
    </source>
</evidence>
<evidence type="ECO:0000256" key="6">
    <source>
        <dbReference type="ARBA" id="ARBA00023136"/>
    </source>
</evidence>
<evidence type="ECO:0000256" key="5">
    <source>
        <dbReference type="ARBA" id="ARBA00023010"/>
    </source>
</evidence>
<dbReference type="GO" id="GO:0033281">
    <property type="term" value="C:TAT protein transport complex"/>
    <property type="evidence" value="ECO:0007669"/>
    <property type="project" value="UniProtKB-UniRule"/>
</dbReference>
<feature type="transmembrane region" description="Helical" evidence="7">
    <location>
        <begin position="177"/>
        <end position="202"/>
    </location>
</feature>
<accession>A0A919IIT8</accession>
<evidence type="ECO:0000256" key="1">
    <source>
        <dbReference type="ARBA" id="ARBA00004141"/>
    </source>
</evidence>
<keyword evidence="4 7" id="KW-1133">Transmembrane helix</keyword>
<dbReference type="GO" id="GO:0065002">
    <property type="term" value="P:intracellular protein transmembrane transport"/>
    <property type="evidence" value="ECO:0007669"/>
    <property type="project" value="TreeGrafter"/>
</dbReference>
<comment type="caution">
    <text evidence="9">The sequence shown here is derived from an EMBL/GenBank/DDBJ whole genome shotgun (WGS) entry which is preliminary data.</text>
</comment>
<evidence type="ECO:0000313" key="10">
    <source>
        <dbReference type="Proteomes" id="UP000619479"/>
    </source>
</evidence>
<feature type="transmembrane region" description="Helical" evidence="7">
    <location>
        <begin position="214"/>
        <end position="232"/>
    </location>
</feature>
<keyword evidence="5 7" id="KW-0811">Translocation</keyword>
<keyword evidence="2 7" id="KW-0812">Transmembrane</keyword>
<feature type="transmembrane region" description="Helical" evidence="7">
    <location>
        <begin position="36"/>
        <end position="58"/>
    </location>
</feature>
<dbReference type="PRINTS" id="PR01840">
    <property type="entry name" value="TATCFAMILY"/>
</dbReference>
<dbReference type="GO" id="GO:0009977">
    <property type="term" value="F:proton motive force dependent protein transmembrane transporter activity"/>
    <property type="evidence" value="ECO:0007669"/>
    <property type="project" value="TreeGrafter"/>
</dbReference>
<feature type="transmembrane region" description="Helical" evidence="7">
    <location>
        <begin position="238"/>
        <end position="260"/>
    </location>
</feature>
<dbReference type="PANTHER" id="PTHR30371:SF0">
    <property type="entry name" value="SEC-INDEPENDENT PROTEIN TRANSLOCASE PROTEIN TATC, CHLOROPLASTIC-RELATED"/>
    <property type="match status" value="1"/>
</dbReference>
<dbReference type="Pfam" id="PF00902">
    <property type="entry name" value="TatC"/>
    <property type="match status" value="1"/>
</dbReference>
<keyword evidence="7" id="KW-1003">Cell membrane</keyword>
<organism evidence="9 10">
    <name type="scientific">Actinoplanes cyaneus</name>
    <dbReference type="NCBI Taxonomy" id="52696"/>
    <lineage>
        <taxon>Bacteria</taxon>
        <taxon>Bacillati</taxon>
        <taxon>Actinomycetota</taxon>
        <taxon>Actinomycetes</taxon>
        <taxon>Micromonosporales</taxon>
        <taxon>Micromonosporaceae</taxon>
        <taxon>Actinoplanes</taxon>
    </lineage>
</organism>
<dbReference type="AlphaFoldDB" id="A0A919IIT8"/>
<protein>
    <recommendedName>
        <fullName evidence="7">Sec-independent protein translocase protein TatC</fullName>
    </recommendedName>
</protein>
<dbReference type="RefSeq" id="WP_239174133.1">
    <property type="nucleotide sequence ID" value="NZ_BAAAUC010000021.1"/>
</dbReference>
<comment type="subcellular location">
    <subcellularLocation>
        <location evidence="7">Cell membrane</location>
        <topology evidence="7">Multi-pass membrane protein</topology>
    </subcellularLocation>
    <subcellularLocation>
        <location evidence="1">Membrane</location>
        <topology evidence="1">Multi-pass membrane protein</topology>
    </subcellularLocation>
</comment>
<comment type="subunit">
    <text evidence="7">The Tat system comprises two distinct complexes: a TatABC complex, containing multiple copies of TatA, TatB and TatC subunits, and a separate TatA complex, containing only TatA subunits. Substrates initially bind to the TatABC complex, which probably triggers association of the separate TatA complex to form the active translocon.</text>
</comment>
<feature type="compositionally biased region" description="Basic and acidic residues" evidence="8">
    <location>
        <begin position="313"/>
        <end position="322"/>
    </location>
</feature>
<keyword evidence="3 7" id="KW-0653">Protein transport</keyword>
<comment type="function">
    <text evidence="7">Part of the twin-arginine translocation (Tat) system that transports large folded proteins containing a characteristic twin-arginine motif in their signal peptide across membranes. Together with TatB, TatC is part of a receptor directly interacting with Tat signal peptides.</text>
</comment>
<dbReference type="GO" id="GO:0043953">
    <property type="term" value="P:protein transport by the Tat complex"/>
    <property type="evidence" value="ECO:0007669"/>
    <property type="project" value="UniProtKB-UniRule"/>
</dbReference>
<reference evidence="9" key="1">
    <citation type="submission" date="2021-01" db="EMBL/GenBank/DDBJ databases">
        <title>Whole genome shotgun sequence of Actinoplanes cyaneus NBRC 14990.</title>
        <authorList>
            <person name="Komaki H."/>
            <person name="Tamura T."/>
        </authorList>
    </citation>
    <scope>NUCLEOTIDE SEQUENCE</scope>
    <source>
        <strain evidence="9">NBRC 14990</strain>
    </source>
</reference>